<dbReference type="InterPro" id="IPR054722">
    <property type="entry name" value="PolX-like_BBD"/>
</dbReference>
<dbReference type="Pfam" id="PF14223">
    <property type="entry name" value="Retrotran_gag_2"/>
    <property type="match status" value="1"/>
</dbReference>
<name>A0A6N2ATB8_SOLCI</name>
<gene>
    <name evidence="2" type="ORF">EJD97_022706</name>
</gene>
<comment type="caution">
    <text evidence="2">The sequence shown here is derived from an EMBL/GenBank/DDBJ whole genome shotgun (WGS) entry which is preliminary data.</text>
</comment>
<dbReference type="PANTHER" id="PTHR47592">
    <property type="entry name" value="PBF68 PROTEIN"/>
    <property type="match status" value="1"/>
</dbReference>
<dbReference type="EMBL" id="RXGB01007204">
    <property type="protein sequence ID" value="TMW85692.1"/>
    <property type="molecule type" value="Genomic_DNA"/>
</dbReference>
<proteinExistence type="predicted"/>
<dbReference type="Pfam" id="PF22936">
    <property type="entry name" value="Pol_BBD"/>
    <property type="match status" value="1"/>
</dbReference>
<dbReference type="PANTHER" id="PTHR47592:SF27">
    <property type="entry name" value="OS08G0421700 PROTEIN"/>
    <property type="match status" value="1"/>
</dbReference>
<organism evidence="2">
    <name type="scientific">Solanum chilense</name>
    <name type="common">Tomato</name>
    <name type="synonym">Lycopersicon chilense</name>
    <dbReference type="NCBI Taxonomy" id="4083"/>
    <lineage>
        <taxon>Eukaryota</taxon>
        <taxon>Viridiplantae</taxon>
        <taxon>Streptophyta</taxon>
        <taxon>Embryophyta</taxon>
        <taxon>Tracheophyta</taxon>
        <taxon>Spermatophyta</taxon>
        <taxon>Magnoliopsida</taxon>
        <taxon>eudicotyledons</taxon>
        <taxon>Gunneridae</taxon>
        <taxon>Pentapetalae</taxon>
        <taxon>asterids</taxon>
        <taxon>lamiids</taxon>
        <taxon>Solanales</taxon>
        <taxon>Solanaceae</taxon>
        <taxon>Solanoideae</taxon>
        <taxon>Solaneae</taxon>
        <taxon>Solanum</taxon>
        <taxon>Solanum subgen. Lycopersicon</taxon>
    </lineage>
</organism>
<evidence type="ECO:0000259" key="1">
    <source>
        <dbReference type="Pfam" id="PF22936"/>
    </source>
</evidence>
<sequence length="197" mass="23039">MDDTTPNIDHSDFLCKNNILNELHDDLYNVYNNITFKDFWDALEKMYKMEDVELKKFIVAKFQDFKMVDKKYVVTQVQKLQVIINDLLEEGLLINKAFQIAAMIEKAPKKAKKKDQENVVEFEDNSLCAMLYKFNLVDNTIEWWIDSDATRHVCAKKENFASYEPTQGDDRIYMANLITTKVEGTGKVLLKMTSRKV</sequence>
<feature type="domain" description="Retrovirus-related Pol polyprotein from transposon TNT 1-94-like beta-barrel" evidence="1">
    <location>
        <begin position="143"/>
        <end position="195"/>
    </location>
</feature>
<reference evidence="2" key="1">
    <citation type="submission" date="2019-05" db="EMBL/GenBank/DDBJ databases">
        <title>The de novo reference genome and transcriptome assemblies of the wild tomato species Solanum chilense.</title>
        <authorList>
            <person name="Stam R."/>
            <person name="Nosenko T."/>
            <person name="Hoerger A.C."/>
            <person name="Stephan W."/>
            <person name="Seidel M.A."/>
            <person name="Kuhn J.M.M."/>
            <person name="Haberer G."/>
            <person name="Tellier A."/>
        </authorList>
    </citation>
    <scope>NUCLEOTIDE SEQUENCE</scope>
    <source>
        <tissue evidence="2">Mature leaves</tissue>
    </source>
</reference>
<dbReference type="AlphaFoldDB" id="A0A6N2ATB8"/>
<accession>A0A6N2ATB8</accession>
<feature type="non-terminal residue" evidence="2">
    <location>
        <position position="197"/>
    </location>
</feature>
<evidence type="ECO:0000313" key="2">
    <source>
        <dbReference type="EMBL" id="TMW85692.1"/>
    </source>
</evidence>
<protein>
    <recommendedName>
        <fullName evidence="1">Retrovirus-related Pol polyprotein from transposon TNT 1-94-like beta-barrel domain-containing protein</fullName>
    </recommendedName>
</protein>